<evidence type="ECO:0000256" key="2">
    <source>
        <dbReference type="ARBA" id="ARBA00022771"/>
    </source>
</evidence>
<dbReference type="AlphaFoldDB" id="A0AAD7B6M6"/>
<gene>
    <name evidence="6" type="ORF">FB45DRAFT_1118014</name>
</gene>
<organism evidence="6 7">
    <name type="scientific">Roridomyces roridus</name>
    <dbReference type="NCBI Taxonomy" id="1738132"/>
    <lineage>
        <taxon>Eukaryota</taxon>
        <taxon>Fungi</taxon>
        <taxon>Dikarya</taxon>
        <taxon>Basidiomycota</taxon>
        <taxon>Agaricomycotina</taxon>
        <taxon>Agaricomycetes</taxon>
        <taxon>Agaricomycetidae</taxon>
        <taxon>Agaricales</taxon>
        <taxon>Marasmiineae</taxon>
        <taxon>Mycenaceae</taxon>
        <taxon>Roridomyces</taxon>
    </lineage>
</organism>
<dbReference type="GO" id="GO:0008270">
    <property type="term" value="F:zinc ion binding"/>
    <property type="evidence" value="ECO:0007669"/>
    <property type="project" value="UniProtKB-KW"/>
</dbReference>
<keyword evidence="3" id="KW-0862">Zinc</keyword>
<dbReference type="InterPro" id="IPR002893">
    <property type="entry name" value="Znf_MYND"/>
</dbReference>
<name>A0AAD7B6M6_9AGAR</name>
<reference evidence="6" key="1">
    <citation type="submission" date="2023-03" db="EMBL/GenBank/DDBJ databases">
        <title>Massive genome expansion in bonnet fungi (Mycena s.s.) driven by repeated elements and novel gene families across ecological guilds.</title>
        <authorList>
            <consortium name="Lawrence Berkeley National Laboratory"/>
            <person name="Harder C.B."/>
            <person name="Miyauchi S."/>
            <person name="Viragh M."/>
            <person name="Kuo A."/>
            <person name="Thoen E."/>
            <person name="Andreopoulos B."/>
            <person name="Lu D."/>
            <person name="Skrede I."/>
            <person name="Drula E."/>
            <person name="Henrissat B."/>
            <person name="Morin E."/>
            <person name="Kohler A."/>
            <person name="Barry K."/>
            <person name="LaButti K."/>
            <person name="Morin E."/>
            <person name="Salamov A."/>
            <person name="Lipzen A."/>
            <person name="Mereny Z."/>
            <person name="Hegedus B."/>
            <person name="Baldrian P."/>
            <person name="Stursova M."/>
            <person name="Weitz H."/>
            <person name="Taylor A."/>
            <person name="Grigoriev I.V."/>
            <person name="Nagy L.G."/>
            <person name="Martin F."/>
            <person name="Kauserud H."/>
        </authorList>
    </citation>
    <scope>NUCLEOTIDE SEQUENCE</scope>
    <source>
        <strain evidence="6">9284</strain>
    </source>
</reference>
<proteinExistence type="predicted"/>
<dbReference type="Pfam" id="PF01753">
    <property type="entry name" value="zf-MYND"/>
    <property type="match status" value="1"/>
</dbReference>
<accession>A0AAD7B6M6</accession>
<evidence type="ECO:0000256" key="1">
    <source>
        <dbReference type="ARBA" id="ARBA00022723"/>
    </source>
</evidence>
<evidence type="ECO:0000256" key="3">
    <source>
        <dbReference type="ARBA" id="ARBA00022833"/>
    </source>
</evidence>
<protein>
    <recommendedName>
        <fullName evidence="5">MYND-type domain-containing protein</fullName>
    </recommendedName>
</protein>
<evidence type="ECO:0000259" key="5">
    <source>
        <dbReference type="PROSITE" id="PS50865"/>
    </source>
</evidence>
<keyword evidence="2 4" id="KW-0863">Zinc-finger</keyword>
<evidence type="ECO:0000313" key="6">
    <source>
        <dbReference type="EMBL" id="KAJ7612216.1"/>
    </source>
</evidence>
<comment type="caution">
    <text evidence="6">The sequence shown here is derived from an EMBL/GenBank/DDBJ whole genome shotgun (WGS) entry which is preliminary data.</text>
</comment>
<keyword evidence="1" id="KW-0479">Metal-binding</keyword>
<evidence type="ECO:0000256" key="4">
    <source>
        <dbReference type="PROSITE-ProRule" id="PRU00134"/>
    </source>
</evidence>
<dbReference type="SUPFAM" id="SSF144232">
    <property type="entry name" value="HIT/MYND zinc finger-like"/>
    <property type="match status" value="1"/>
</dbReference>
<sequence>MEETIGSQRQAFLAAFFPVLDPARIPHLEEFSANSKAKEDIACADVAVNAMFDIPNEGDIGLSLWPRVWPWVDFIHTHRQHLEDRIDFLPEIVFYSCFIIFVGLLSDHEATRQLIFATPGFWACLTKSWTFLTQLNIEIQGFVVFTYIGRFIVESSVRSRPERLEEMIDAAGSINHFAGLVVDFIRTVLKYCMSDLTRSPLDHIEYLMLFLDDADQFPKIARMSAYLCPSVHWVSRLRLRTRTGRRVGDGPMSTARTAYGHYIFGEVLAQQLERGLLRALMLITLHCHARAWKLENHVLFFLDHLIPGGLVYFDAVAACRDALKEVQDLRLGLLGDDLKRRAPVLYGTWQRFLATAEERCGALTKYKSPSFRARKACDSQTCDSILESSCLKRCSGCRAFYYCSVECQRNDWELGHKNACRTHHKLLLSTRAALAFSERSFLRVLTHHKYLEDRRSICAEQIRVLSRYDSVAHLPNPLFTLFDYSQPSPVITVYPVDLENAKTRKRLHEFLDTKSEECKDLVKRAKLGKGRYQLHGIRVSEGSKMRTWVVPLRTDGEELFAGLVRLSQKMCRGLLGEAALMGEIDFLLESTDNVVEIH</sequence>
<dbReference type="Gene3D" id="6.10.140.2220">
    <property type="match status" value="1"/>
</dbReference>
<evidence type="ECO:0000313" key="7">
    <source>
        <dbReference type="Proteomes" id="UP001221142"/>
    </source>
</evidence>
<dbReference type="EMBL" id="JARKIF010000031">
    <property type="protein sequence ID" value="KAJ7612216.1"/>
    <property type="molecule type" value="Genomic_DNA"/>
</dbReference>
<dbReference type="PROSITE" id="PS50865">
    <property type="entry name" value="ZF_MYND_2"/>
    <property type="match status" value="1"/>
</dbReference>
<dbReference type="Proteomes" id="UP001221142">
    <property type="component" value="Unassembled WGS sequence"/>
</dbReference>
<keyword evidence="7" id="KW-1185">Reference proteome</keyword>
<feature type="domain" description="MYND-type" evidence="5">
    <location>
        <begin position="379"/>
        <end position="420"/>
    </location>
</feature>